<evidence type="ECO:0000313" key="1">
    <source>
        <dbReference type="EMBL" id="KND92247.1"/>
    </source>
</evidence>
<gene>
    <name evidence="1" type="ORF">TOPH_03224</name>
</gene>
<dbReference type="AlphaFoldDB" id="A0A0L0NDI8"/>
<keyword evidence="2" id="KW-1185">Reference proteome</keyword>
<organism evidence="1 2">
    <name type="scientific">Tolypocladium ophioglossoides (strain CBS 100239)</name>
    <name type="common">Snaketongue truffleclub</name>
    <name type="synonym">Elaphocordyceps ophioglossoides</name>
    <dbReference type="NCBI Taxonomy" id="1163406"/>
    <lineage>
        <taxon>Eukaryota</taxon>
        <taxon>Fungi</taxon>
        <taxon>Dikarya</taxon>
        <taxon>Ascomycota</taxon>
        <taxon>Pezizomycotina</taxon>
        <taxon>Sordariomycetes</taxon>
        <taxon>Hypocreomycetidae</taxon>
        <taxon>Hypocreales</taxon>
        <taxon>Ophiocordycipitaceae</taxon>
        <taxon>Tolypocladium</taxon>
    </lineage>
</organism>
<protein>
    <submittedName>
        <fullName evidence="1">Uncharacterized protein</fullName>
    </submittedName>
</protein>
<dbReference type="OrthoDB" id="5419802at2759"/>
<evidence type="ECO:0000313" key="2">
    <source>
        <dbReference type="Proteomes" id="UP000036947"/>
    </source>
</evidence>
<accession>A0A0L0NDI8</accession>
<reference evidence="1 2" key="1">
    <citation type="journal article" date="2015" name="BMC Genomics">
        <title>The genome of the truffle-parasite Tolypocladium ophioglossoides and the evolution of antifungal peptaibiotics.</title>
        <authorList>
            <person name="Quandt C.A."/>
            <person name="Bushley K.E."/>
            <person name="Spatafora J.W."/>
        </authorList>
    </citation>
    <scope>NUCLEOTIDE SEQUENCE [LARGE SCALE GENOMIC DNA]</scope>
    <source>
        <strain evidence="1 2">CBS 100239</strain>
    </source>
</reference>
<dbReference type="Proteomes" id="UP000036947">
    <property type="component" value="Unassembled WGS sequence"/>
</dbReference>
<comment type="caution">
    <text evidence="1">The sequence shown here is derived from an EMBL/GenBank/DDBJ whole genome shotgun (WGS) entry which is preliminary data.</text>
</comment>
<dbReference type="EMBL" id="LFRF01000006">
    <property type="protein sequence ID" value="KND92247.1"/>
    <property type="molecule type" value="Genomic_DNA"/>
</dbReference>
<name>A0A0L0NDI8_TOLOC</name>
<sequence>MISVSGVEVPVFSARWLLREKIITAFERQGSRKELTDVNDALVLLAAVELNSLDLTSHEEAVRHILARRPEARQSLELKILCPNVLGRPWTWNEAAGVFWRLENDQLQYLDADLQRHKFKWDSGTQVWYLTAGGQAWFYSAEDRDIVLRT</sequence>
<proteinExistence type="predicted"/>